<evidence type="ECO:0000256" key="1">
    <source>
        <dbReference type="SAM" id="Phobius"/>
    </source>
</evidence>
<comment type="caution">
    <text evidence="2">The sequence shown here is derived from an EMBL/GenBank/DDBJ whole genome shotgun (WGS) entry which is preliminary data.</text>
</comment>
<keyword evidence="3" id="KW-1185">Reference proteome</keyword>
<proteinExistence type="predicted"/>
<reference evidence="3" key="1">
    <citation type="journal article" date="2019" name="Int. J. Syst. Evol. Microbiol.">
        <title>The Global Catalogue of Microorganisms (GCM) 10K type strain sequencing project: providing services to taxonomists for standard genome sequencing and annotation.</title>
        <authorList>
            <consortium name="The Broad Institute Genomics Platform"/>
            <consortium name="The Broad Institute Genome Sequencing Center for Infectious Disease"/>
            <person name="Wu L."/>
            <person name="Ma J."/>
        </authorList>
    </citation>
    <scope>NUCLEOTIDE SEQUENCE [LARGE SCALE GENOMIC DNA]</scope>
    <source>
        <strain evidence="3">JCM 17983</strain>
    </source>
</reference>
<evidence type="ECO:0000313" key="2">
    <source>
        <dbReference type="EMBL" id="GAA4880443.1"/>
    </source>
</evidence>
<feature type="transmembrane region" description="Helical" evidence="1">
    <location>
        <begin position="110"/>
        <end position="128"/>
    </location>
</feature>
<keyword evidence="1" id="KW-0472">Membrane</keyword>
<feature type="transmembrane region" description="Helical" evidence="1">
    <location>
        <begin position="54"/>
        <end position="75"/>
    </location>
</feature>
<name>A0ABP9EJ29_9PSEU</name>
<organism evidence="2 3">
    <name type="scientific">Actinomycetospora straminea</name>
    <dbReference type="NCBI Taxonomy" id="663607"/>
    <lineage>
        <taxon>Bacteria</taxon>
        <taxon>Bacillati</taxon>
        <taxon>Actinomycetota</taxon>
        <taxon>Actinomycetes</taxon>
        <taxon>Pseudonocardiales</taxon>
        <taxon>Pseudonocardiaceae</taxon>
        <taxon>Actinomycetospora</taxon>
    </lineage>
</organism>
<evidence type="ECO:0008006" key="4">
    <source>
        <dbReference type="Google" id="ProtNLM"/>
    </source>
</evidence>
<dbReference type="EMBL" id="BAABHQ010000009">
    <property type="protein sequence ID" value="GAA4880443.1"/>
    <property type="molecule type" value="Genomic_DNA"/>
</dbReference>
<dbReference type="Proteomes" id="UP001500457">
    <property type="component" value="Unassembled WGS sequence"/>
</dbReference>
<feature type="transmembrane region" description="Helical" evidence="1">
    <location>
        <begin position="15"/>
        <end position="34"/>
    </location>
</feature>
<feature type="transmembrane region" description="Helical" evidence="1">
    <location>
        <begin position="82"/>
        <end position="104"/>
    </location>
</feature>
<evidence type="ECO:0000313" key="3">
    <source>
        <dbReference type="Proteomes" id="UP001500457"/>
    </source>
</evidence>
<accession>A0ABP9EJ29</accession>
<sequence length="145" mass="15100">MTTVPRLEADAARRVLVLLEALLGASAVYGGIGLLTGTLGMSDAWLAGTPFTSWLVPGIALLLVVAAPMLAAAVLELRRHHLAPTASVLAGVLQVGWIAVQLLVMQRYFVLQPVVLVVAAAIMLVAGLRVTGTRPRAAPGHADPR</sequence>
<keyword evidence="1" id="KW-1133">Transmembrane helix</keyword>
<keyword evidence="1" id="KW-0812">Transmembrane</keyword>
<protein>
    <recommendedName>
        <fullName evidence="4">Integral membrane protein</fullName>
    </recommendedName>
</protein>
<gene>
    <name evidence="2" type="ORF">GCM10023203_34270</name>
</gene>
<dbReference type="RefSeq" id="WP_274231736.1">
    <property type="nucleotide sequence ID" value="NZ_BAABHQ010000009.1"/>
</dbReference>